<evidence type="ECO:0000313" key="2">
    <source>
        <dbReference type="EMBL" id="MBC9813931.1"/>
    </source>
</evidence>
<dbReference type="EMBL" id="JACVEL010000021">
    <property type="protein sequence ID" value="MBC9813931.1"/>
    <property type="molecule type" value="Genomic_DNA"/>
</dbReference>
<accession>A0A8J6TYD0</accession>
<gene>
    <name evidence="2" type="ORF">H9Y05_15750</name>
</gene>
<dbReference type="RefSeq" id="WP_216714834.1">
    <property type="nucleotide sequence ID" value="NZ_JACVEL010000021.1"/>
</dbReference>
<name>A0A8J6TYD0_9FLAO</name>
<keyword evidence="3" id="KW-1185">Reference proteome</keyword>
<proteinExistence type="predicted"/>
<dbReference type="InterPro" id="IPR003848">
    <property type="entry name" value="DUF218"/>
</dbReference>
<comment type="caution">
    <text evidence="2">The sequence shown here is derived from an EMBL/GenBank/DDBJ whole genome shotgun (WGS) entry which is preliminary data.</text>
</comment>
<dbReference type="Pfam" id="PF02698">
    <property type="entry name" value="DUF218"/>
    <property type="match status" value="1"/>
</dbReference>
<dbReference type="Proteomes" id="UP000652681">
    <property type="component" value="Unassembled WGS sequence"/>
</dbReference>
<dbReference type="PANTHER" id="PTHR30336">
    <property type="entry name" value="INNER MEMBRANE PROTEIN, PROBABLE PERMEASE"/>
    <property type="match status" value="1"/>
</dbReference>
<dbReference type="GO" id="GO:0005886">
    <property type="term" value="C:plasma membrane"/>
    <property type="evidence" value="ECO:0007669"/>
    <property type="project" value="TreeGrafter"/>
</dbReference>
<reference evidence="2" key="1">
    <citation type="submission" date="2020-09" db="EMBL/GenBank/DDBJ databases">
        <title>Taishania pollutisoli gen. nov., sp. nov., Isolated from Tetrabromobisphenol A-Contaminated Soil.</title>
        <authorList>
            <person name="Chen Q."/>
        </authorList>
    </citation>
    <scope>NUCLEOTIDE SEQUENCE</scope>
    <source>
        <strain evidence="2">CZZ-1</strain>
    </source>
</reference>
<dbReference type="InterPro" id="IPR051599">
    <property type="entry name" value="Cell_Envelope_Assoc"/>
</dbReference>
<evidence type="ECO:0000313" key="3">
    <source>
        <dbReference type="Proteomes" id="UP000652681"/>
    </source>
</evidence>
<organism evidence="2 3">
    <name type="scientific">Taishania pollutisoli</name>
    <dbReference type="NCBI Taxonomy" id="2766479"/>
    <lineage>
        <taxon>Bacteria</taxon>
        <taxon>Pseudomonadati</taxon>
        <taxon>Bacteroidota</taxon>
        <taxon>Flavobacteriia</taxon>
        <taxon>Flavobacteriales</taxon>
        <taxon>Crocinitomicaceae</taxon>
        <taxon>Taishania</taxon>
    </lineage>
</organism>
<sequence length="211" mass="24308">MKKRLFKYGVILLLLIIGFTVFCNWKIAGDTKAYVFDRISDVPQQKVGVLLGTSKLLKNGNSNQYFTNRIEAAVQLFEQDKIQYIIVSGDNSSKEYNEPEDMKIALVERGIPENRIILDYAGFRTFDSVIRAKEIFGQTKYVIISQKFHNQRAVYIARKNGIEAYGFNAEDVKNYGGFKTKVREIFARNKVFIDQLIGQKPKFLGEKIEIR</sequence>
<feature type="domain" description="DUF218" evidence="1">
    <location>
        <begin position="49"/>
        <end position="164"/>
    </location>
</feature>
<dbReference type="CDD" id="cd06259">
    <property type="entry name" value="YdcF-like"/>
    <property type="match status" value="1"/>
</dbReference>
<dbReference type="AlphaFoldDB" id="A0A8J6TYD0"/>
<evidence type="ECO:0000259" key="1">
    <source>
        <dbReference type="Pfam" id="PF02698"/>
    </source>
</evidence>
<protein>
    <submittedName>
        <fullName evidence="2">YdcF family protein</fullName>
    </submittedName>
</protein>
<dbReference type="PANTHER" id="PTHR30336:SF6">
    <property type="entry name" value="INTEGRAL MEMBRANE PROTEIN"/>
    <property type="match status" value="1"/>
</dbReference>